<keyword evidence="4" id="KW-0378">Hydrolase</keyword>
<evidence type="ECO:0000256" key="1">
    <source>
        <dbReference type="ARBA" id="ARBA00004613"/>
    </source>
</evidence>
<dbReference type="EMBL" id="CP014806">
    <property type="protein sequence ID" value="AMX00941.1"/>
    <property type="molecule type" value="Genomic_DNA"/>
</dbReference>
<dbReference type="STRING" id="241244.ATY39_17065"/>
<protein>
    <recommendedName>
        <fullName evidence="6">GW domain-containing protein</fullName>
    </recommendedName>
</protein>
<keyword evidence="8" id="KW-1185">Reference proteome</keyword>
<dbReference type="PANTHER" id="PTHR33308">
    <property type="entry name" value="PEPTIDOGLYCAN HYDROLASE FLGJ"/>
    <property type="match status" value="1"/>
</dbReference>
<accession>A0A143HHG8</accession>
<dbReference type="SUPFAM" id="SSF82057">
    <property type="entry name" value="Prokaryotic SH3-related domain"/>
    <property type="match status" value="2"/>
</dbReference>
<dbReference type="InterPro" id="IPR002901">
    <property type="entry name" value="MGlyc_endo_b_GlcNAc-like_dom"/>
</dbReference>
<evidence type="ECO:0000256" key="2">
    <source>
        <dbReference type="ARBA" id="ARBA00022525"/>
    </source>
</evidence>
<keyword evidence="2" id="KW-0964">Secreted</keyword>
<keyword evidence="3" id="KW-0732">Signal</keyword>
<keyword evidence="5" id="KW-0961">Cell wall biogenesis/degradation</keyword>
<evidence type="ECO:0000256" key="3">
    <source>
        <dbReference type="ARBA" id="ARBA00022729"/>
    </source>
</evidence>
<gene>
    <name evidence="7" type="ORF">ATY39_17065</name>
</gene>
<dbReference type="InterPro" id="IPR038200">
    <property type="entry name" value="GW_dom_sf"/>
</dbReference>
<dbReference type="Proteomes" id="UP000076021">
    <property type="component" value="Chromosome"/>
</dbReference>
<dbReference type="InterPro" id="IPR025987">
    <property type="entry name" value="GW_dom"/>
</dbReference>
<feature type="domain" description="GW" evidence="6">
    <location>
        <begin position="110"/>
        <end position="184"/>
    </location>
</feature>
<reference evidence="8" key="2">
    <citation type="submission" date="2016-03" db="EMBL/GenBank/DDBJ databases">
        <authorList>
            <person name="Ploux O."/>
        </authorList>
    </citation>
    <scope>NUCLEOTIDE SEQUENCE [LARGE SCALE GENOMIC DNA]</scope>
    <source>
        <strain evidence="8">PP9</strain>
    </source>
</reference>
<dbReference type="Pfam" id="PF13457">
    <property type="entry name" value="GW"/>
    <property type="match status" value="2"/>
</dbReference>
<evidence type="ECO:0000259" key="6">
    <source>
        <dbReference type="PROSITE" id="PS51780"/>
    </source>
</evidence>
<dbReference type="AlphaFoldDB" id="A0A143HHG8"/>
<sequence>MNQTAKGFFLVLTFILGITITMQVPVGAKTAYKTTKTQEVARIKTTSAKIYSNPTKLKSFKLAAKTRMSKTYEANSKTKIGKTTYYQLSQGKTKVGWLATKDITRHKRILQSTKKTTAYIAGTHNSYNMPWGTTKNKVSSLSSSRAKEFKAIRIEKIGSTLWYKGTLNNKTVWISQSALKTNPYTALNLRKPSNVTAKEMQNFLISKGKLPNNVLYKLAPTFVTLQKEAGINAQFMLAHAILETGWGSSTISQYKNNYFGYQAYDTCALTCAKYFPSGKAGLSAYAYKIYRDYLTSSGAYYNGPTLIGMNVRYATDPEWSDKIANLMAQMKSYSSSYYSKKTASKVVFKEPKEYNNVIPEGKPQPDQFLTMPDAIKAKVDVAEGAQIYSLPYVYSAQYGTYKKGKAITLKAYHTDVRDFTNTKGKMVRWYRIDYSGKQGWLRSDQIAVANLGFTNNRTALQNDKYTQVASVNKNALIKLVKKDNKYVTKTDKKKVKWYQIYKPGSTKKLWIKSSNLQMFN</sequence>
<dbReference type="InterPro" id="IPR051056">
    <property type="entry name" value="Glycosyl_Hydrolase_73"/>
</dbReference>
<dbReference type="Pfam" id="PF01832">
    <property type="entry name" value="Glucosaminidase"/>
    <property type="match status" value="1"/>
</dbReference>
<dbReference type="GO" id="GO:0005576">
    <property type="term" value="C:extracellular region"/>
    <property type="evidence" value="ECO:0007669"/>
    <property type="project" value="UniProtKB-SubCell"/>
</dbReference>
<dbReference type="PROSITE" id="PS51780">
    <property type="entry name" value="GW"/>
    <property type="match status" value="1"/>
</dbReference>
<evidence type="ECO:0000313" key="7">
    <source>
        <dbReference type="EMBL" id="AMX00941.1"/>
    </source>
</evidence>
<comment type="subcellular location">
    <subcellularLocation>
        <location evidence="1">Secreted</location>
    </subcellularLocation>
</comment>
<reference evidence="7 8" key="1">
    <citation type="journal article" date="2016" name="Genome Announc.">
        <title>Whole-Genome Sequence of Rummeliibacillus stabekisii Strain PP9 Isolated from Antarctic Soil.</title>
        <authorList>
            <person name="da Mota F.F."/>
            <person name="Vollu R.E."/>
            <person name="Jurelevicius D."/>
            <person name="Seldin L."/>
        </authorList>
    </citation>
    <scope>NUCLEOTIDE SEQUENCE [LARGE SCALE GENOMIC DNA]</scope>
    <source>
        <strain evidence="7 8">PP9</strain>
    </source>
</reference>
<name>A0A143HHG8_9BACL</name>
<organism evidence="7 8">
    <name type="scientific">Rummeliibacillus stabekisii</name>
    <dbReference type="NCBI Taxonomy" id="241244"/>
    <lineage>
        <taxon>Bacteria</taxon>
        <taxon>Bacillati</taxon>
        <taxon>Bacillota</taxon>
        <taxon>Bacilli</taxon>
        <taxon>Bacillales</taxon>
        <taxon>Caryophanaceae</taxon>
        <taxon>Rummeliibacillus</taxon>
    </lineage>
</organism>
<dbReference type="PANTHER" id="PTHR33308:SF9">
    <property type="entry name" value="PEPTIDOGLYCAN HYDROLASE FLGJ"/>
    <property type="match status" value="1"/>
</dbReference>
<evidence type="ECO:0000256" key="5">
    <source>
        <dbReference type="ARBA" id="ARBA00023316"/>
    </source>
</evidence>
<dbReference type="Gene3D" id="2.30.30.170">
    <property type="match status" value="2"/>
</dbReference>
<dbReference type="SMART" id="SM00047">
    <property type="entry name" value="LYZ2"/>
    <property type="match status" value="1"/>
</dbReference>
<proteinExistence type="predicted"/>
<dbReference type="GO" id="GO:0004040">
    <property type="term" value="F:amidase activity"/>
    <property type="evidence" value="ECO:0007669"/>
    <property type="project" value="InterPro"/>
</dbReference>
<evidence type="ECO:0000256" key="4">
    <source>
        <dbReference type="ARBA" id="ARBA00022801"/>
    </source>
</evidence>
<dbReference type="KEGG" id="rst:ATY39_17065"/>
<evidence type="ECO:0000313" key="8">
    <source>
        <dbReference type="Proteomes" id="UP000076021"/>
    </source>
</evidence>
<dbReference type="GO" id="GO:0071555">
    <property type="term" value="P:cell wall organization"/>
    <property type="evidence" value="ECO:0007669"/>
    <property type="project" value="UniProtKB-KW"/>
</dbReference>
<dbReference type="OrthoDB" id="9816557at2"/>
<dbReference type="RefSeq" id="WP_066791784.1">
    <property type="nucleotide sequence ID" value="NZ_CP014806.1"/>
</dbReference>
<dbReference type="Gene3D" id="1.10.530.10">
    <property type="match status" value="1"/>
</dbReference>